<dbReference type="RefSeq" id="WP_143140945.1">
    <property type="nucleotide sequence ID" value="NZ_FOMX01000020.1"/>
</dbReference>
<evidence type="ECO:0000313" key="2">
    <source>
        <dbReference type="Proteomes" id="UP000199400"/>
    </source>
</evidence>
<dbReference type="EMBL" id="FOMX01000020">
    <property type="protein sequence ID" value="SFE82250.1"/>
    <property type="molecule type" value="Genomic_DNA"/>
</dbReference>
<sequence length="274" mass="28015">MADASTGLRRGRTARRSLAATSGVVVGLSFVAVAAASPGAAASPDSCAAWLAQWSEHAAARGYVLTPGASGITGLDGVGNTLQADCAADRALMSFAAPDATHVRVEWSAAALTVRGEFPGVGRVDQSWDAASHRLRHTAEVGAAAAAVEFDPATGDWLVDGDPDALNAALEPVLIASTPWRDAYFVIHAITGVWDSGLERDEAGLQAALSLALPPSVCQDVDKGSVKKDCGATIGICAAAYFWKPLTAACLASGAKCLAAFKCWKSDCSGDGKQ</sequence>
<accession>A0A1I2DQT1</accession>
<proteinExistence type="predicted"/>
<name>A0A1I2DQT1_9BACT</name>
<dbReference type="Proteomes" id="UP000199400">
    <property type="component" value="Unassembled WGS sequence"/>
</dbReference>
<reference evidence="2" key="1">
    <citation type="submission" date="2016-10" db="EMBL/GenBank/DDBJ databases">
        <authorList>
            <person name="Varghese N."/>
            <person name="Submissions S."/>
        </authorList>
    </citation>
    <scope>NUCLEOTIDE SEQUENCE [LARGE SCALE GENOMIC DNA]</scope>
    <source>
        <strain evidence="2">ATCC 25963</strain>
    </source>
</reference>
<organism evidence="1 2">
    <name type="scientific">Nannocystis exedens</name>
    <dbReference type="NCBI Taxonomy" id="54"/>
    <lineage>
        <taxon>Bacteria</taxon>
        <taxon>Pseudomonadati</taxon>
        <taxon>Myxococcota</taxon>
        <taxon>Polyangia</taxon>
        <taxon>Nannocystales</taxon>
        <taxon>Nannocystaceae</taxon>
        <taxon>Nannocystis</taxon>
    </lineage>
</organism>
<dbReference type="STRING" id="54.SAMN02745121_05652"/>
<gene>
    <name evidence="1" type="ORF">SAMN02745121_05652</name>
</gene>
<keyword evidence="2" id="KW-1185">Reference proteome</keyword>
<dbReference type="AlphaFoldDB" id="A0A1I2DQT1"/>
<protein>
    <submittedName>
        <fullName evidence="1">Uncharacterized protein</fullName>
    </submittedName>
</protein>
<evidence type="ECO:0000313" key="1">
    <source>
        <dbReference type="EMBL" id="SFE82250.1"/>
    </source>
</evidence>